<dbReference type="STRING" id="1325734.A0A428Q599"/>
<evidence type="ECO:0000256" key="1">
    <source>
        <dbReference type="ARBA" id="ARBA00004851"/>
    </source>
</evidence>
<dbReference type="SUPFAM" id="SSF51445">
    <property type="entry name" value="(Trans)glycosidases"/>
    <property type="match status" value="1"/>
</dbReference>
<evidence type="ECO:0000259" key="13">
    <source>
        <dbReference type="PROSITE" id="PS51820"/>
    </source>
</evidence>
<evidence type="ECO:0000256" key="5">
    <source>
        <dbReference type="ARBA" id="ARBA00022801"/>
    </source>
</evidence>
<dbReference type="PROSITE" id="PS51820">
    <property type="entry name" value="PA14"/>
    <property type="match status" value="1"/>
</dbReference>
<keyword evidence="6" id="KW-0325">Glycoprotein</keyword>
<gene>
    <name evidence="14" type="ORF">CEP54_006720</name>
</gene>
<dbReference type="InterPro" id="IPR013783">
    <property type="entry name" value="Ig-like_fold"/>
</dbReference>
<evidence type="ECO:0000256" key="3">
    <source>
        <dbReference type="ARBA" id="ARBA00022651"/>
    </source>
</evidence>
<dbReference type="Pfam" id="PF07691">
    <property type="entry name" value="PA14"/>
    <property type="match status" value="1"/>
</dbReference>
<dbReference type="Pfam" id="PF01915">
    <property type="entry name" value="Glyco_hydro_3_C"/>
    <property type="match status" value="1"/>
</dbReference>
<dbReference type="Gene3D" id="3.40.50.1700">
    <property type="entry name" value="Glycoside hydrolase family 3 C-terminal domain"/>
    <property type="match status" value="2"/>
</dbReference>
<dbReference type="InterPro" id="IPR001764">
    <property type="entry name" value="Glyco_hydro_3_N"/>
</dbReference>
<dbReference type="SUPFAM" id="SSF52279">
    <property type="entry name" value="Beta-D-glucan exohydrolase, C-terminal domain"/>
    <property type="match status" value="1"/>
</dbReference>
<evidence type="ECO:0000256" key="12">
    <source>
        <dbReference type="SAM" id="MobiDB-lite"/>
    </source>
</evidence>
<dbReference type="GO" id="GO:0045493">
    <property type="term" value="P:xylan catabolic process"/>
    <property type="evidence" value="ECO:0007669"/>
    <property type="project" value="UniProtKB-KW"/>
</dbReference>
<protein>
    <recommendedName>
        <fullName evidence="11">xylan 1,4-beta-xylosidase</fullName>
        <ecNumber evidence="11">3.2.1.37</ecNumber>
    </recommendedName>
</protein>
<dbReference type="PANTHER" id="PTHR42721:SF3">
    <property type="entry name" value="BETA-D-XYLOSIDASE 5-RELATED"/>
    <property type="match status" value="1"/>
</dbReference>
<dbReference type="GO" id="GO:0009044">
    <property type="term" value="F:xylan 1,4-beta-xylosidase activity"/>
    <property type="evidence" value="ECO:0007669"/>
    <property type="project" value="UniProtKB-EC"/>
</dbReference>
<comment type="similarity">
    <text evidence="2">Belongs to the glycosyl hydrolase 3 family.</text>
</comment>
<dbReference type="EC" id="3.2.1.37" evidence="11"/>
<dbReference type="OrthoDB" id="2123594at2759"/>
<dbReference type="GO" id="GO:0031222">
    <property type="term" value="P:arabinan catabolic process"/>
    <property type="evidence" value="ECO:0007669"/>
    <property type="project" value="TreeGrafter"/>
</dbReference>
<keyword evidence="8" id="KW-0326">Glycosidase</keyword>
<dbReference type="PRINTS" id="PR00133">
    <property type="entry name" value="GLHYDRLASE3"/>
</dbReference>
<reference evidence="14 15" key="1">
    <citation type="submission" date="2017-06" db="EMBL/GenBank/DDBJ databases">
        <title>Comparative genomic analysis of Ambrosia Fusariam Clade fungi.</title>
        <authorList>
            <person name="Stajich J.E."/>
            <person name="Carrillo J."/>
            <person name="Kijimoto T."/>
            <person name="Eskalen A."/>
            <person name="O'Donnell K."/>
            <person name="Kasson M."/>
        </authorList>
    </citation>
    <scope>NUCLEOTIDE SEQUENCE [LARGE SCALE GENOMIC DNA]</scope>
    <source>
        <strain evidence="14 15">NRRL62584</strain>
    </source>
</reference>
<dbReference type="InterPro" id="IPR026891">
    <property type="entry name" value="Fn3-like"/>
</dbReference>
<keyword evidence="3" id="KW-0858">Xylan degradation</keyword>
<evidence type="ECO:0000256" key="6">
    <source>
        <dbReference type="ARBA" id="ARBA00023180"/>
    </source>
</evidence>
<dbReference type="AlphaFoldDB" id="A0A428Q599"/>
<keyword evidence="7" id="KW-0119">Carbohydrate metabolism</keyword>
<evidence type="ECO:0000256" key="8">
    <source>
        <dbReference type="ARBA" id="ARBA00023295"/>
    </source>
</evidence>
<comment type="catalytic activity">
    <reaction evidence="10">
        <text>Hydrolysis of (1-&gt;4)-beta-D-xylans, to remove successive D-xylose residues from the non-reducing termini.</text>
        <dbReference type="EC" id="3.2.1.37"/>
    </reaction>
</comment>
<evidence type="ECO:0000256" key="2">
    <source>
        <dbReference type="ARBA" id="ARBA00005336"/>
    </source>
</evidence>
<dbReference type="InterPro" id="IPR017853">
    <property type="entry name" value="GH"/>
</dbReference>
<dbReference type="InterPro" id="IPR011658">
    <property type="entry name" value="PA14_dom"/>
</dbReference>
<evidence type="ECO:0000256" key="11">
    <source>
        <dbReference type="ARBA" id="ARBA00026107"/>
    </source>
</evidence>
<dbReference type="InterPro" id="IPR044993">
    <property type="entry name" value="BXL"/>
</dbReference>
<dbReference type="Pfam" id="PF00933">
    <property type="entry name" value="Glyco_hydro_3"/>
    <property type="match status" value="1"/>
</dbReference>
<keyword evidence="5" id="KW-0378">Hydrolase</keyword>
<feature type="region of interest" description="Disordered" evidence="12">
    <location>
        <begin position="1"/>
        <end position="26"/>
    </location>
</feature>
<organism evidence="14 15">
    <name type="scientific">Fusarium duplospermum</name>
    <dbReference type="NCBI Taxonomy" id="1325734"/>
    <lineage>
        <taxon>Eukaryota</taxon>
        <taxon>Fungi</taxon>
        <taxon>Dikarya</taxon>
        <taxon>Ascomycota</taxon>
        <taxon>Pezizomycotina</taxon>
        <taxon>Sordariomycetes</taxon>
        <taxon>Hypocreomycetidae</taxon>
        <taxon>Hypocreales</taxon>
        <taxon>Nectriaceae</taxon>
        <taxon>Fusarium</taxon>
        <taxon>Fusarium solani species complex</taxon>
    </lineage>
</organism>
<dbReference type="SMART" id="SM01217">
    <property type="entry name" value="Fn3_like"/>
    <property type="match status" value="1"/>
</dbReference>
<evidence type="ECO:0000313" key="15">
    <source>
        <dbReference type="Proteomes" id="UP000288168"/>
    </source>
</evidence>
<keyword evidence="4" id="KW-0732">Signal</keyword>
<evidence type="ECO:0000256" key="10">
    <source>
        <dbReference type="ARBA" id="ARBA00024574"/>
    </source>
</evidence>
<sequence>MAVYEVRASSSAPASSLNAGSKSMPSDVPLDDKEAFLAHLTSKLSVEELAFQLPLISGNWVVGPESDHSLYDNVLHLSPNAGLGVLGDWYPTSRSQFNTLQVLNLEKSRNKIPFMATGECLHSAWSNKQTVFPQALAMSSSFDTDLVHRIGRALGKESRSIGIHACFSPVLDVAKEPRYGRSQETFGEDYVLVSHMGVAYASGLSKNGALSDPDAVVPVLKHFAGHGSPIGGLHSNSAATRGRRELLSETLIPFKAALDLAGGVKGIMMSYTAVDDVPAHLDSFLYKKLEEWGYDGFVISDWNGLEETVDGHQISTSSAHALQQWLNLGGGICLYDFTPDVVVKSVVELVKNGSVDLSTLQKRVRRILGVKYDLGLFHDPYLTDDIDPDAITLSHIPLALEAAQKAIVLLENREKTLPIRPSEQKVKKIALLGPFADTFNFGSYSGAWGANPGDHASTIRQGILDHIARSAEPRIELVSAWGSNSWQYNGQYPIPGYLLSSKGLPGGLQATYYHDTKFEDAAFQVTEIPNRDWGLYPPLGLTSTNFSAVWEGELEVPVSSDVNGWIGVAVSPNTSAKLYIDGTLVAESAESNTGNMLREIEPYTYTVSKGDDAPPGGSDFLFRPGSKHQVRIEYRTRVEPGPRKAAGVYSKVQLWWNLVDRKDAVGQAREVASDADLIILAVGAAWNSDGENGDRATLTLSHNQTNLAKSIFSLGKPVVLVLEGGRPFAIPEFYAQSAAVLSTSFLGQAAGQAIADVLFGAFNPGGRLTISVPYDAGSLPAFYNHRVTKPKTHIPHYLDIPKPVLYPFGYGLSYTTFSQSLQSAKSTSEGRKKGTFLHSDTISFSLSITNTGAIAGSYTPQTYLLRRQGSSVVMANKQLVAFSRFYIEAGETITTKLELEVDRYLPLINREYERVLEAGDYTFVLSDDGSLDSPVLAKATLSVETSHKY</sequence>
<keyword evidence="15" id="KW-1185">Reference proteome</keyword>
<comment type="caution">
    <text evidence="14">The sequence shown here is derived from an EMBL/GenBank/DDBJ whole genome shotgun (WGS) entry which is preliminary data.</text>
</comment>
<evidence type="ECO:0000256" key="7">
    <source>
        <dbReference type="ARBA" id="ARBA00023277"/>
    </source>
</evidence>
<dbReference type="InterPro" id="IPR036962">
    <property type="entry name" value="Glyco_hydro_3_N_sf"/>
</dbReference>
<dbReference type="Gene3D" id="3.20.20.300">
    <property type="entry name" value="Glycoside hydrolase, family 3, N-terminal domain"/>
    <property type="match status" value="1"/>
</dbReference>
<dbReference type="EMBL" id="NKCI01000058">
    <property type="protein sequence ID" value="RSL60448.1"/>
    <property type="molecule type" value="Genomic_DNA"/>
</dbReference>
<feature type="domain" description="PA14" evidence="13">
    <location>
        <begin position="503"/>
        <end position="671"/>
    </location>
</feature>
<dbReference type="Gene3D" id="2.60.40.10">
    <property type="entry name" value="Immunoglobulins"/>
    <property type="match status" value="1"/>
</dbReference>
<feature type="compositionally biased region" description="Low complexity" evidence="12">
    <location>
        <begin position="8"/>
        <end position="21"/>
    </location>
</feature>
<dbReference type="InterPro" id="IPR037524">
    <property type="entry name" value="PA14/GLEYA"/>
</dbReference>
<dbReference type="GO" id="GO:0046556">
    <property type="term" value="F:alpha-L-arabinofuranosidase activity"/>
    <property type="evidence" value="ECO:0007669"/>
    <property type="project" value="TreeGrafter"/>
</dbReference>
<dbReference type="Pfam" id="PF14310">
    <property type="entry name" value="Fn3-like"/>
    <property type="match status" value="1"/>
</dbReference>
<dbReference type="InterPro" id="IPR002772">
    <property type="entry name" value="Glyco_hydro_3_C"/>
</dbReference>
<dbReference type="SUPFAM" id="SSF56988">
    <property type="entry name" value="Anthrax protective antigen"/>
    <property type="match status" value="1"/>
</dbReference>
<dbReference type="Proteomes" id="UP000288168">
    <property type="component" value="Unassembled WGS sequence"/>
</dbReference>
<evidence type="ECO:0000256" key="9">
    <source>
        <dbReference type="ARBA" id="ARBA00023326"/>
    </source>
</evidence>
<evidence type="ECO:0000256" key="4">
    <source>
        <dbReference type="ARBA" id="ARBA00022729"/>
    </source>
</evidence>
<dbReference type="InterPro" id="IPR036881">
    <property type="entry name" value="Glyco_hydro_3_C_sf"/>
</dbReference>
<proteinExistence type="inferred from homology"/>
<dbReference type="PANTHER" id="PTHR42721">
    <property type="entry name" value="SUGAR HYDROLASE-RELATED"/>
    <property type="match status" value="1"/>
</dbReference>
<comment type="pathway">
    <text evidence="1">Glycan degradation; xylan degradation.</text>
</comment>
<keyword evidence="9" id="KW-0624">Polysaccharide degradation</keyword>
<evidence type="ECO:0000313" key="14">
    <source>
        <dbReference type="EMBL" id="RSL60448.1"/>
    </source>
</evidence>
<name>A0A428Q599_9HYPO</name>
<accession>A0A428Q599</accession>